<reference evidence="1 2" key="1">
    <citation type="submission" date="2019-07" db="EMBL/GenBank/DDBJ databases">
        <title>The draft genome sequence of Aquimarina algiphila M91.</title>
        <authorList>
            <person name="Meng X."/>
        </authorList>
    </citation>
    <scope>NUCLEOTIDE SEQUENCE [LARGE SCALE GENOMIC DNA]</scope>
    <source>
        <strain evidence="1 2">M91</strain>
    </source>
</reference>
<name>A0A554VFJ9_9FLAO</name>
<dbReference type="EMBL" id="VLNR01000051">
    <property type="protein sequence ID" value="TSE06008.1"/>
    <property type="molecule type" value="Genomic_DNA"/>
</dbReference>
<protein>
    <recommendedName>
        <fullName evidence="3">PKD domain-containing protein</fullName>
    </recommendedName>
</protein>
<evidence type="ECO:0000313" key="1">
    <source>
        <dbReference type="EMBL" id="TSE06008.1"/>
    </source>
</evidence>
<dbReference type="InterPro" id="IPR013783">
    <property type="entry name" value="Ig-like_fold"/>
</dbReference>
<sequence length="548" mass="58179">MKIIKSLVFVIVATFIFSGCNEDEDPIVFQEIAPPTEVTANFNVTQDDTGLVTITPSGVSVSSFQIYFGDVENEEPTIILPGGTAEHIYSEGTYTVKVVGVGTTGLISEFLQEVTVSFRAPENLLVTIDQSVINPAIITVGASADFATLFDVYFGDVVDETPTIIMPGETVEHTYQSPGDYTVRVIARGGGIATIESTQVVTVPIANDPIVLPITFDSPTVNYQFVTFNGASFEVLDNPELSGVNSQASKVGAITNAGVNFEGGSFNLGTPVDFSGTNKTITMKFWSNVTVPILLKFEGGVSGERQNEVVANHGGTGWEELSFDFATDATKSFIDGSQGVGEPFVPTGQYATMVIFVDGPGTTSGTFYIDDIEQPGGEQTLLELPITFDSSLVTYDFGTFNGASYEVLDNPDLSGVNSQASKVGAITNAGVNFEGGAFNLETPVDFGGTNKTITIKFWANVAVPILLKFEGGVSGERQNEVIANHGGTGWEELSFDFATDATKSFIDGSQGVGEPFVPTGQYATMVIFVDGPGTTSGVFYIDDLKQID</sequence>
<keyword evidence="2" id="KW-1185">Reference proteome</keyword>
<dbReference type="Gene3D" id="2.60.40.10">
    <property type="entry name" value="Immunoglobulins"/>
    <property type="match status" value="1"/>
</dbReference>
<comment type="caution">
    <text evidence="1">The sequence shown here is derived from an EMBL/GenBank/DDBJ whole genome shotgun (WGS) entry which is preliminary data.</text>
</comment>
<dbReference type="RefSeq" id="WP_143917784.1">
    <property type="nucleotide sequence ID" value="NZ_CANMIK010000059.1"/>
</dbReference>
<dbReference type="CDD" id="cd00146">
    <property type="entry name" value="PKD"/>
    <property type="match status" value="1"/>
</dbReference>
<evidence type="ECO:0000313" key="2">
    <source>
        <dbReference type="Proteomes" id="UP000318833"/>
    </source>
</evidence>
<gene>
    <name evidence="1" type="ORF">FOF46_20860</name>
</gene>
<proteinExistence type="predicted"/>
<dbReference type="Proteomes" id="UP000318833">
    <property type="component" value="Unassembled WGS sequence"/>
</dbReference>
<organism evidence="1 2">
    <name type="scientific">Aquimarina algiphila</name>
    <dbReference type="NCBI Taxonomy" id="2047982"/>
    <lineage>
        <taxon>Bacteria</taxon>
        <taxon>Pseudomonadati</taxon>
        <taxon>Bacteroidota</taxon>
        <taxon>Flavobacteriia</taxon>
        <taxon>Flavobacteriales</taxon>
        <taxon>Flavobacteriaceae</taxon>
        <taxon>Aquimarina</taxon>
    </lineage>
</organism>
<accession>A0A554VFJ9</accession>
<evidence type="ECO:0008006" key="3">
    <source>
        <dbReference type="Google" id="ProtNLM"/>
    </source>
</evidence>
<dbReference type="OrthoDB" id="5381604at2"/>
<dbReference type="PROSITE" id="PS51257">
    <property type="entry name" value="PROKAR_LIPOPROTEIN"/>
    <property type="match status" value="1"/>
</dbReference>
<dbReference type="AlphaFoldDB" id="A0A554VFJ9"/>
<dbReference type="SUPFAM" id="SSF49299">
    <property type="entry name" value="PKD domain"/>
    <property type="match status" value="1"/>
</dbReference>
<dbReference type="InterPro" id="IPR035986">
    <property type="entry name" value="PKD_dom_sf"/>
</dbReference>